<dbReference type="GO" id="GO:0036222">
    <property type="term" value="F:XTP diphosphatase activity"/>
    <property type="evidence" value="ECO:0007669"/>
    <property type="project" value="UniProtKB-UniRule"/>
</dbReference>
<evidence type="ECO:0000256" key="7">
    <source>
        <dbReference type="ARBA" id="ARBA00023080"/>
    </source>
</evidence>
<name>A0A933GNU4_UNCTE</name>
<evidence type="ECO:0000256" key="5">
    <source>
        <dbReference type="ARBA" id="ARBA00022801"/>
    </source>
</evidence>
<comment type="cofactor">
    <cofactor evidence="10">
        <name>Mg(2+)</name>
        <dbReference type="ChEBI" id="CHEBI:18420"/>
    </cofactor>
    <text evidence="10">Binds 1 Mg(2+) ion per subunit.</text>
</comment>
<feature type="binding site" evidence="10">
    <location>
        <begin position="180"/>
        <end position="181"/>
    </location>
    <ligand>
        <name>substrate</name>
    </ligand>
</feature>
<evidence type="ECO:0000313" key="13">
    <source>
        <dbReference type="Proteomes" id="UP000772181"/>
    </source>
</evidence>
<comment type="similarity">
    <text evidence="1 10 11">Belongs to the HAM1 NTPase family.</text>
</comment>
<dbReference type="EMBL" id="JACQWF010000321">
    <property type="protein sequence ID" value="MBI4596139.1"/>
    <property type="molecule type" value="Genomic_DNA"/>
</dbReference>
<dbReference type="NCBIfam" id="TIGR00042">
    <property type="entry name" value="RdgB/HAM1 family non-canonical purine NTP pyrophosphatase"/>
    <property type="match status" value="1"/>
</dbReference>
<dbReference type="FunFam" id="3.90.950.10:FF:000001">
    <property type="entry name" value="dITP/XTP pyrophosphatase"/>
    <property type="match status" value="1"/>
</dbReference>
<dbReference type="InterPro" id="IPR020922">
    <property type="entry name" value="dITP/XTP_pyrophosphatase"/>
</dbReference>
<dbReference type="CDD" id="cd00515">
    <property type="entry name" value="HAM1"/>
    <property type="match status" value="1"/>
</dbReference>
<evidence type="ECO:0000256" key="9">
    <source>
        <dbReference type="ARBA" id="ARBA00052017"/>
    </source>
</evidence>
<dbReference type="GO" id="GO:0046872">
    <property type="term" value="F:metal ion binding"/>
    <property type="evidence" value="ECO:0007669"/>
    <property type="project" value="UniProtKB-KW"/>
</dbReference>
<reference evidence="12" key="1">
    <citation type="submission" date="2020-07" db="EMBL/GenBank/DDBJ databases">
        <title>Huge and variable diversity of episymbiotic CPR bacteria and DPANN archaea in groundwater ecosystems.</title>
        <authorList>
            <person name="He C.Y."/>
            <person name="Keren R."/>
            <person name="Whittaker M."/>
            <person name="Farag I.F."/>
            <person name="Doudna J."/>
            <person name="Cate J.H.D."/>
            <person name="Banfield J.F."/>
        </authorList>
    </citation>
    <scope>NUCLEOTIDE SEQUENCE</scope>
    <source>
        <strain evidence="12">NC_groundwater_1482_Ag_S-0.65um_47_24</strain>
    </source>
</reference>
<feature type="binding site" evidence="10">
    <location>
        <position position="69"/>
    </location>
    <ligand>
        <name>Mg(2+)</name>
        <dbReference type="ChEBI" id="CHEBI:18420"/>
    </ligand>
</feature>
<feature type="binding site" evidence="10">
    <location>
        <begin position="7"/>
        <end position="12"/>
    </location>
    <ligand>
        <name>substrate</name>
    </ligand>
</feature>
<evidence type="ECO:0000256" key="11">
    <source>
        <dbReference type="RuleBase" id="RU003781"/>
    </source>
</evidence>
<evidence type="ECO:0000256" key="10">
    <source>
        <dbReference type="HAMAP-Rule" id="MF_01405"/>
    </source>
</evidence>
<protein>
    <recommendedName>
        <fullName evidence="10">dITP/XTP pyrophosphatase</fullName>
        <ecNumber evidence="10">3.6.1.66</ecNumber>
    </recommendedName>
    <alternativeName>
        <fullName evidence="10">Non-canonical purine NTP pyrophosphatase</fullName>
    </alternativeName>
    <alternativeName>
        <fullName evidence="10">Non-standard purine NTP pyrophosphatase</fullName>
    </alternativeName>
    <alternativeName>
        <fullName evidence="10">Nucleoside-triphosphate diphosphatase</fullName>
    </alternativeName>
    <alternativeName>
        <fullName evidence="10">Nucleoside-triphosphate pyrophosphatase</fullName>
        <shortName evidence="10">NTPase</shortName>
    </alternativeName>
</protein>
<comment type="function">
    <text evidence="10">Pyrophosphatase that catalyzes the hydrolysis of nucleoside triphosphates to their monophosphate derivatives, with a high preference for the non-canonical purine nucleotides XTP (xanthosine triphosphate), dITP (deoxyinosine triphosphate) and ITP. Seems to function as a house-cleaning enzyme that removes non-canonical purine nucleotides from the nucleotide pool, thus preventing their incorporation into DNA/RNA and avoiding chromosomal lesions.</text>
</comment>
<dbReference type="Gene3D" id="3.90.950.10">
    <property type="match status" value="1"/>
</dbReference>
<feature type="active site" description="Proton acceptor" evidence="10">
    <location>
        <position position="69"/>
    </location>
</feature>
<accession>A0A933GNU4</accession>
<dbReference type="PANTHER" id="PTHR11067">
    <property type="entry name" value="INOSINE TRIPHOSPHATE PYROPHOSPHATASE/HAM1 PROTEIN"/>
    <property type="match status" value="1"/>
</dbReference>
<dbReference type="GO" id="GO:0000166">
    <property type="term" value="F:nucleotide binding"/>
    <property type="evidence" value="ECO:0007669"/>
    <property type="project" value="UniProtKB-KW"/>
</dbReference>
<dbReference type="GO" id="GO:0005829">
    <property type="term" value="C:cytosol"/>
    <property type="evidence" value="ECO:0007669"/>
    <property type="project" value="TreeGrafter"/>
</dbReference>
<evidence type="ECO:0000256" key="4">
    <source>
        <dbReference type="ARBA" id="ARBA00022741"/>
    </source>
</evidence>
<dbReference type="PANTHER" id="PTHR11067:SF9">
    <property type="entry name" value="INOSINE TRIPHOSPHATE PYROPHOSPHATASE"/>
    <property type="match status" value="1"/>
</dbReference>
<keyword evidence="3 10" id="KW-0479">Metal-binding</keyword>
<proteinExistence type="inferred from homology"/>
<evidence type="ECO:0000256" key="8">
    <source>
        <dbReference type="ARBA" id="ARBA00051875"/>
    </source>
</evidence>
<keyword evidence="5 10" id="KW-0378">Hydrolase</keyword>
<comment type="caution">
    <text evidence="12">The sequence shown here is derived from an EMBL/GenBank/DDBJ whole genome shotgun (WGS) entry which is preliminary data.</text>
</comment>
<dbReference type="Pfam" id="PF01725">
    <property type="entry name" value="Ham1p_like"/>
    <property type="match status" value="1"/>
</dbReference>
<comment type="catalytic activity">
    <reaction evidence="8 10">
        <text>dITP + H2O = dIMP + diphosphate + H(+)</text>
        <dbReference type="Rhea" id="RHEA:28342"/>
        <dbReference type="ChEBI" id="CHEBI:15377"/>
        <dbReference type="ChEBI" id="CHEBI:15378"/>
        <dbReference type="ChEBI" id="CHEBI:33019"/>
        <dbReference type="ChEBI" id="CHEBI:61194"/>
        <dbReference type="ChEBI" id="CHEBI:61382"/>
        <dbReference type="EC" id="3.6.1.66"/>
    </reaction>
</comment>
<dbReference type="GO" id="GO:0036220">
    <property type="term" value="F:ITP diphosphatase activity"/>
    <property type="evidence" value="ECO:0007669"/>
    <property type="project" value="UniProtKB-UniRule"/>
</dbReference>
<dbReference type="Proteomes" id="UP000772181">
    <property type="component" value="Unassembled WGS sequence"/>
</dbReference>
<evidence type="ECO:0000313" key="12">
    <source>
        <dbReference type="EMBL" id="MBI4596139.1"/>
    </source>
</evidence>
<evidence type="ECO:0000256" key="2">
    <source>
        <dbReference type="ARBA" id="ARBA00011738"/>
    </source>
</evidence>
<dbReference type="SUPFAM" id="SSF52972">
    <property type="entry name" value="ITPase-like"/>
    <property type="match status" value="1"/>
</dbReference>
<sequence length="205" mass="22990">MEIILATKNRGKIREILDAFVGLDYHFGSLFEYPDIPEIEETGSSYQENALIKARAATEATGKMALADDSGLEVETLGWEPGIHSARYVSNNASDCIRNEKVLTLLKELPREKRQARFCCSIAITMRDGKAYFAHGQCYGYISERARGGNGFGYDPIFCLPEFGRTFGELEGAIKNRVSHRAKALAQARRILEDLRVYRDADERG</sequence>
<comment type="catalytic activity">
    <reaction evidence="10">
        <text>ITP + H2O = IMP + diphosphate + H(+)</text>
        <dbReference type="Rhea" id="RHEA:29399"/>
        <dbReference type="ChEBI" id="CHEBI:15377"/>
        <dbReference type="ChEBI" id="CHEBI:15378"/>
        <dbReference type="ChEBI" id="CHEBI:33019"/>
        <dbReference type="ChEBI" id="CHEBI:58053"/>
        <dbReference type="ChEBI" id="CHEBI:61402"/>
        <dbReference type="EC" id="3.6.1.66"/>
    </reaction>
</comment>
<comment type="catalytic activity">
    <reaction evidence="9 10">
        <text>XTP + H2O = XMP + diphosphate + H(+)</text>
        <dbReference type="Rhea" id="RHEA:28610"/>
        <dbReference type="ChEBI" id="CHEBI:15377"/>
        <dbReference type="ChEBI" id="CHEBI:15378"/>
        <dbReference type="ChEBI" id="CHEBI:33019"/>
        <dbReference type="ChEBI" id="CHEBI:57464"/>
        <dbReference type="ChEBI" id="CHEBI:61314"/>
        <dbReference type="EC" id="3.6.1.66"/>
    </reaction>
</comment>
<evidence type="ECO:0000256" key="1">
    <source>
        <dbReference type="ARBA" id="ARBA00008023"/>
    </source>
</evidence>
<feature type="binding site" evidence="10">
    <location>
        <position position="175"/>
    </location>
    <ligand>
        <name>substrate</name>
    </ligand>
</feature>
<evidence type="ECO:0000256" key="6">
    <source>
        <dbReference type="ARBA" id="ARBA00022842"/>
    </source>
</evidence>
<dbReference type="GO" id="GO:0017111">
    <property type="term" value="F:ribonucleoside triphosphate phosphatase activity"/>
    <property type="evidence" value="ECO:0007669"/>
    <property type="project" value="InterPro"/>
</dbReference>
<organism evidence="12 13">
    <name type="scientific">Tectimicrobiota bacterium</name>
    <dbReference type="NCBI Taxonomy" id="2528274"/>
    <lineage>
        <taxon>Bacteria</taxon>
        <taxon>Pseudomonadati</taxon>
        <taxon>Nitrospinota/Tectimicrobiota group</taxon>
        <taxon>Candidatus Tectimicrobiota</taxon>
    </lineage>
</organism>
<dbReference type="InterPro" id="IPR029001">
    <property type="entry name" value="ITPase-like_fam"/>
</dbReference>
<keyword evidence="6 10" id="KW-0460">Magnesium</keyword>
<dbReference type="HAMAP" id="MF_01405">
    <property type="entry name" value="Non_canon_purine_NTPase"/>
    <property type="match status" value="1"/>
</dbReference>
<dbReference type="EC" id="3.6.1.66" evidence="10"/>
<comment type="subunit">
    <text evidence="2 10">Homodimer.</text>
</comment>
<dbReference type="GO" id="GO:0009117">
    <property type="term" value="P:nucleotide metabolic process"/>
    <property type="evidence" value="ECO:0007669"/>
    <property type="project" value="UniProtKB-KW"/>
</dbReference>
<dbReference type="GO" id="GO:0035870">
    <property type="term" value="F:dITP diphosphatase activity"/>
    <property type="evidence" value="ECO:0007669"/>
    <property type="project" value="UniProtKB-UniRule"/>
</dbReference>
<keyword evidence="4 10" id="KW-0547">Nucleotide-binding</keyword>
<feature type="binding site" evidence="10">
    <location>
        <position position="70"/>
    </location>
    <ligand>
        <name>substrate</name>
    </ligand>
</feature>
<dbReference type="GO" id="GO:0009146">
    <property type="term" value="P:purine nucleoside triphosphate catabolic process"/>
    <property type="evidence" value="ECO:0007669"/>
    <property type="project" value="UniProtKB-UniRule"/>
</dbReference>
<keyword evidence="7 10" id="KW-0546">Nucleotide metabolism</keyword>
<feature type="binding site" evidence="10">
    <location>
        <begin position="152"/>
        <end position="155"/>
    </location>
    <ligand>
        <name>substrate</name>
    </ligand>
</feature>
<feature type="binding site" evidence="10">
    <location>
        <position position="40"/>
    </location>
    <ligand>
        <name>Mg(2+)</name>
        <dbReference type="ChEBI" id="CHEBI:18420"/>
    </ligand>
</feature>
<dbReference type="AlphaFoldDB" id="A0A933GNU4"/>
<dbReference type="InterPro" id="IPR002637">
    <property type="entry name" value="RdgB/HAM1"/>
</dbReference>
<gene>
    <name evidence="12" type="primary">rdgB</name>
    <name evidence="12" type="ORF">HY730_07145</name>
</gene>
<evidence type="ECO:0000256" key="3">
    <source>
        <dbReference type="ARBA" id="ARBA00022723"/>
    </source>
</evidence>